<dbReference type="AlphaFoldDB" id="A0A0D0VEB4"/>
<protein>
    <submittedName>
        <fullName evidence="2">Uncharacterized protein</fullName>
    </submittedName>
</protein>
<sequence>MVDLPEPQRQKILKLLDRPIETSALKLRKNVKSVSKHLDIQPTPTLKPKCPTKDCQDFPSLNREGSTEGPQGRACRSTRQVPR</sequence>
<evidence type="ECO:0000256" key="1">
    <source>
        <dbReference type="SAM" id="MobiDB-lite"/>
    </source>
</evidence>
<gene>
    <name evidence="2" type="ORF">I312_04826</name>
</gene>
<name>A0A0D0VEB4_CRYGA</name>
<accession>A0A0D0VEB4</accession>
<dbReference type="OrthoDB" id="10324944at2759"/>
<feature type="region of interest" description="Disordered" evidence="1">
    <location>
        <begin position="34"/>
        <end position="83"/>
    </location>
</feature>
<dbReference type="EMBL" id="KN847986">
    <property type="protein sequence ID" value="KIR45856.1"/>
    <property type="molecule type" value="Genomic_DNA"/>
</dbReference>
<evidence type="ECO:0000313" key="2">
    <source>
        <dbReference type="EMBL" id="KIR45856.1"/>
    </source>
</evidence>
<organism evidence="2">
    <name type="scientific">Cryptococcus bacillisporus CA1280</name>
    <dbReference type="NCBI Taxonomy" id="1296109"/>
    <lineage>
        <taxon>Eukaryota</taxon>
        <taxon>Fungi</taxon>
        <taxon>Dikarya</taxon>
        <taxon>Basidiomycota</taxon>
        <taxon>Agaricomycotina</taxon>
        <taxon>Tremellomycetes</taxon>
        <taxon>Tremellales</taxon>
        <taxon>Cryptococcaceae</taxon>
        <taxon>Cryptococcus</taxon>
        <taxon>Cryptococcus gattii species complex</taxon>
    </lineage>
</organism>
<reference evidence="2" key="1">
    <citation type="submission" date="2015-01" db="EMBL/GenBank/DDBJ databases">
        <title>The Genome Sequence of Cryptococcus gattii CA1280.</title>
        <authorList>
            <consortium name="The Broad Institute Genomics Platform"/>
            <person name="Cuomo C."/>
            <person name="Litvintseva A."/>
            <person name="Chen Y."/>
            <person name="Heitman J."/>
            <person name="Sun S."/>
            <person name="Springer D."/>
            <person name="Dromer F."/>
            <person name="Young S."/>
            <person name="Zeng Q."/>
            <person name="Gargeya S."/>
            <person name="Abouelleil A."/>
            <person name="Alvarado L."/>
            <person name="Chapman S.B."/>
            <person name="Gainer-Dewar J."/>
            <person name="Goldberg J."/>
            <person name="Griggs A."/>
            <person name="Gujja S."/>
            <person name="Hansen M."/>
            <person name="Howarth C."/>
            <person name="Imamovic A."/>
            <person name="Larimer J."/>
            <person name="Murphy C."/>
            <person name="Naylor J."/>
            <person name="Pearson M."/>
            <person name="Priest M."/>
            <person name="Roberts A."/>
            <person name="Saif S."/>
            <person name="Shea T."/>
            <person name="Sykes S."/>
            <person name="Wortman J."/>
            <person name="Nusbaum C."/>
            <person name="Birren B."/>
        </authorList>
    </citation>
    <scope>NUCLEOTIDE SEQUENCE [LARGE SCALE GENOMIC DNA]</scope>
    <source>
        <strain evidence="2">CA1280</strain>
    </source>
</reference>
<proteinExistence type="predicted"/>
<dbReference type="HOGENOM" id="CLU_2549107_0_0_1"/>
<feature type="non-terminal residue" evidence="2">
    <location>
        <position position="83"/>
    </location>
</feature>